<dbReference type="STRING" id="1293.SH09_09085"/>
<dbReference type="Pfam" id="PF03473">
    <property type="entry name" value="MOSC"/>
    <property type="match status" value="1"/>
</dbReference>
<evidence type="ECO:0000313" key="2">
    <source>
        <dbReference type="EMBL" id="GEQ05763.1"/>
    </source>
</evidence>
<dbReference type="InterPro" id="IPR011037">
    <property type="entry name" value="Pyrv_Knase-like_insert_dom_sf"/>
</dbReference>
<dbReference type="GO" id="GO:0030151">
    <property type="term" value="F:molybdenum ion binding"/>
    <property type="evidence" value="ECO:0007669"/>
    <property type="project" value="InterPro"/>
</dbReference>
<dbReference type="Gene3D" id="2.40.33.20">
    <property type="entry name" value="PK beta-barrel domain-like"/>
    <property type="match status" value="1"/>
</dbReference>
<dbReference type="EMBL" id="BKAX01000004">
    <property type="protein sequence ID" value="GEQ05763.1"/>
    <property type="molecule type" value="Genomic_DNA"/>
</dbReference>
<proteinExistence type="predicted"/>
<dbReference type="GO" id="GO:0003824">
    <property type="term" value="F:catalytic activity"/>
    <property type="evidence" value="ECO:0007669"/>
    <property type="project" value="InterPro"/>
</dbReference>
<evidence type="ECO:0000313" key="4">
    <source>
        <dbReference type="Proteomes" id="UP000255277"/>
    </source>
</evidence>
<dbReference type="Proteomes" id="UP000321057">
    <property type="component" value="Unassembled WGS sequence"/>
</dbReference>
<dbReference type="AlphaFoldDB" id="A0A0D0RMR4"/>
<dbReference type="PANTHER" id="PTHR30212:SF4">
    <property type="entry name" value="MOSC DOMAIN-CONTAINING PROTEIN"/>
    <property type="match status" value="1"/>
</dbReference>
<evidence type="ECO:0000313" key="3">
    <source>
        <dbReference type="EMBL" id="SUM34604.1"/>
    </source>
</evidence>
<dbReference type="InterPro" id="IPR052353">
    <property type="entry name" value="Benzoxazolinone_Detox_Enz"/>
</dbReference>
<dbReference type="GO" id="GO:0030170">
    <property type="term" value="F:pyridoxal phosphate binding"/>
    <property type="evidence" value="ECO:0007669"/>
    <property type="project" value="InterPro"/>
</dbReference>
<dbReference type="SUPFAM" id="SSF50800">
    <property type="entry name" value="PK beta-barrel domain-like"/>
    <property type="match status" value="1"/>
</dbReference>
<protein>
    <submittedName>
        <fullName evidence="3">MOSC domain-containing protein</fullName>
    </submittedName>
    <submittedName>
        <fullName evidence="2">Molybdenum cofactor biosysynthesis protein</fullName>
    </submittedName>
</protein>
<dbReference type="OrthoDB" id="9786134at2"/>
<organism evidence="3 4">
    <name type="scientific">Staphylococcus gallinarum</name>
    <dbReference type="NCBI Taxonomy" id="1293"/>
    <lineage>
        <taxon>Bacteria</taxon>
        <taxon>Bacillati</taxon>
        <taxon>Bacillota</taxon>
        <taxon>Bacilli</taxon>
        <taxon>Bacillales</taxon>
        <taxon>Staphylococcaceae</taxon>
        <taxon>Staphylococcus</taxon>
    </lineage>
</organism>
<dbReference type="RefSeq" id="WP_042739339.1">
    <property type="nucleotide sequence ID" value="NZ_BKAX01000004.1"/>
</dbReference>
<dbReference type="PANTHER" id="PTHR30212">
    <property type="entry name" value="PROTEIN YIIM"/>
    <property type="match status" value="1"/>
</dbReference>
<evidence type="ECO:0000313" key="5">
    <source>
        <dbReference type="Proteomes" id="UP000321057"/>
    </source>
</evidence>
<reference evidence="2 5" key="2">
    <citation type="submission" date="2019-07" db="EMBL/GenBank/DDBJ databases">
        <title>Whole genome shotgun sequence of Staphylococcus gallinarum NBRC 109767.</title>
        <authorList>
            <person name="Hosoyama A."/>
            <person name="Uohara A."/>
            <person name="Ohji S."/>
            <person name="Ichikawa N."/>
        </authorList>
    </citation>
    <scope>NUCLEOTIDE SEQUENCE [LARGE SCALE GENOMIC DNA]</scope>
    <source>
        <strain evidence="2 5">NBRC 109767</strain>
    </source>
</reference>
<reference evidence="3 4" key="1">
    <citation type="submission" date="2018-06" db="EMBL/GenBank/DDBJ databases">
        <authorList>
            <consortium name="Pathogen Informatics"/>
            <person name="Doyle S."/>
        </authorList>
    </citation>
    <scope>NUCLEOTIDE SEQUENCE [LARGE SCALE GENOMIC DNA]</scope>
    <source>
        <strain evidence="3 4">NCTC12195</strain>
    </source>
</reference>
<dbReference type="InterPro" id="IPR005302">
    <property type="entry name" value="MoCF_Sase_C"/>
</dbReference>
<feature type="domain" description="MOSC" evidence="1">
    <location>
        <begin position="31"/>
        <end position="164"/>
    </location>
</feature>
<gene>
    <name evidence="3" type="primary">yiiM</name>
    <name evidence="3" type="ORF">NCTC12195_04131</name>
    <name evidence="2" type="ORF">SGA02_15910</name>
</gene>
<dbReference type="Proteomes" id="UP000255277">
    <property type="component" value="Unassembled WGS sequence"/>
</dbReference>
<dbReference type="EMBL" id="UHDK01000001">
    <property type="protein sequence ID" value="SUM34604.1"/>
    <property type="molecule type" value="Genomic_DNA"/>
</dbReference>
<keyword evidence="5" id="KW-1185">Reference proteome</keyword>
<name>A0A0D0RMR4_STAGA</name>
<accession>A0A0D0RMR4</accession>
<sequence length="222" mass="25833">MIYALNAIATGKVQDLPYSKKRPMRSALDKVKFKGEMYLTKTGFVEDEQEYKDHGGPDKAVCLYSKKNYRLWADDLSELPNYAMFGENLTAIDLDEQDVYFGNQYQLGEAILEVSEIREPCWKIQEKYQIKDLAKRMSQSCKTGFYFRVIQEGFVHETSNLKLIKTAEPETALSVHELNDIYYNDKFNITRLKYAINNPYLTEKRKAKLEKFLSRAEAKATK</sequence>
<dbReference type="PROSITE" id="PS51340">
    <property type="entry name" value="MOSC"/>
    <property type="match status" value="1"/>
</dbReference>
<evidence type="ECO:0000259" key="1">
    <source>
        <dbReference type="PROSITE" id="PS51340"/>
    </source>
</evidence>